<gene>
    <name evidence="1" type="ORF">VE96_C0008G0012</name>
</gene>
<dbReference type="AlphaFoldDB" id="A0A0G1I027"/>
<evidence type="ECO:0000313" key="2">
    <source>
        <dbReference type="Proteomes" id="UP000034752"/>
    </source>
</evidence>
<dbReference type="InterPro" id="IPR035093">
    <property type="entry name" value="RelE/ParE_toxin_dom_sf"/>
</dbReference>
<proteinExistence type="predicted"/>
<protein>
    <recommendedName>
        <fullName evidence="3">Type II toxin-antitoxin system RelE/ParE family toxin</fullName>
    </recommendedName>
</protein>
<dbReference type="Gene3D" id="3.30.2310.20">
    <property type="entry name" value="RelE-like"/>
    <property type="match status" value="1"/>
</dbReference>
<comment type="caution">
    <text evidence="1">The sequence shown here is derived from an EMBL/GenBank/DDBJ whole genome shotgun (WGS) entry which is preliminary data.</text>
</comment>
<reference evidence="1 2" key="1">
    <citation type="journal article" date="2015" name="Nature">
        <title>rRNA introns, odd ribosomes, and small enigmatic genomes across a large radiation of phyla.</title>
        <authorList>
            <person name="Brown C.T."/>
            <person name="Hug L.A."/>
            <person name="Thomas B.C."/>
            <person name="Sharon I."/>
            <person name="Castelle C.J."/>
            <person name="Singh A."/>
            <person name="Wilkins M.J."/>
            <person name="Williams K.H."/>
            <person name="Banfield J.F."/>
        </authorList>
    </citation>
    <scope>NUCLEOTIDE SEQUENCE [LARGE SCALE GENOMIC DNA]</scope>
</reference>
<organism evidence="1 2">
    <name type="scientific">candidate division Kazan bacterium GW2011_GWA1_44_22</name>
    <dbReference type="NCBI Taxonomy" id="1620410"/>
    <lineage>
        <taxon>Bacteria</taxon>
        <taxon>Bacteria division Kazan-3B-28</taxon>
    </lineage>
</organism>
<name>A0A0G1I027_UNCK3</name>
<accession>A0A0G1I027</accession>
<sequence length="79" mass="9294">MDRIAKEIGKLTEQEKDTVKSIFLRLIRGDIYGLDIKKLKGYGDVFRVRKGKLRILYQMDNGEVIILKVGYRNETTYRL</sequence>
<evidence type="ECO:0008006" key="3">
    <source>
        <dbReference type="Google" id="ProtNLM"/>
    </source>
</evidence>
<dbReference type="SUPFAM" id="SSF143011">
    <property type="entry name" value="RelE-like"/>
    <property type="match status" value="1"/>
</dbReference>
<dbReference type="Proteomes" id="UP000034752">
    <property type="component" value="Unassembled WGS sequence"/>
</dbReference>
<evidence type="ECO:0000313" key="1">
    <source>
        <dbReference type="EMBL" id="KKT52761.1"/>
    </source>
</evidence>
<dbReference type="EMBL" id="LCIJ01000008">
    <property type="protein sequence ID" value="KKT52761.1"/>
    <property type="molecule type" value="Genomic_DNA"/>
</dbReference>